<reference evidence="2" key="1">
    <citation type="journal article" date="2018" name="Genome Biol. Evol.">
        <title>Genomics and development of Lentinus tigrinus, a white-rot wood-decaying mushroom with dimorphic fruiting bodies.</title>
        <authorList>
            <person name="Wu B."/>
            <person name="Xu Z."/>
            <person name="Knudson A."/>
            <person name="Carlson A."/>
            <person name="Chen N."/>
            <person name="Kovaka S."/>
            <person name="LaButti K."/>
            <person name="Lipzen A."/>
            <person name="Pennachio C."/>
            <person name="Riley R."/>
            <person name="Schakwitz W."/>
            <person name="Umezawa K."/>
            <person name="Ohm R.A."/>
            <person name="Grigoriev I.V."/>
            <person name="Nagy L.G."/>
            <person name="Gibbons J."/>
            <person name="Hibbett D."/>
        </authorList>
    </citation>
    <scope>NUCLEOTIDE SEQUENCE [LARGE SCALE GENOMIC DNA]</scope>
    <source>
        <strain evidence="2">ALCF2SS1-6</strain>
    </source>
</reference>
<feature type="region of interest" description="Disordered" evidence="1">
    <location>
        <begin position="174"/>
        <end position="206"/>
    </location>
</feature>
<organism evidence="2 3">
    <name type="scientific">Lentinus tigrinus ALCF2SS1-6</name>
    <dbReference type="NCBI Taxonomy" id="1328759"/>
    <lineage>
        <taxon>Eukaryota</taxon>
        <taxon>Fungi</taxon>
        <taxon>Dikarya</taxon>
        <taxon>Basidiomycota</taxon>
        <taxon>Agaricomycotina</taxon>
        <taxon>Agaricomycetes</taxon>
        <taxon>Polyporales</taxon>
        <taxon>Polyporaceae</taxon>
        <taxon>Lentinus</taxon>
    </lineage>
</organism>
<evidence type="ECO:0000256" key="1">
    <source>
        <dbReference type="SAM" id="MobiDB-lite"/>
    </source>
</evidence>
<gene>
    <name evidence="2" type="ORF">L227DRAFT_580916</name>
</gene>
<dbReference type="OrthoDB" id="2753077at2759"/>
<dbReference type="Proteomes" id="UP000313359">
    <property type="component" value="Unassembled WGS sequence"/>
</dbReference>
<keyword evidence="3" id="KW-1185">Reference proteome</keyword>
<sequence>MSNERQVERLASYYLQYVGQYLTDNHKKICDEALKSGIHVDLARLARWRLEGGIVMTPESVPNVLVDDHGRLYQAKKPIDRHLKKHIFAYAALSVVDHPMHSAHCAFWVKHSIEDTAALVVKASYSNKVPIQFKDKQDLVERVKAGQRRYEGRMVTEGLERVQKWMAEHVQRVGRNQTAQPAGPPPTEPSGHESSGPSASVTVTVREREEQIQRIKRWQEVVRSYDDRP</sequence>
<evidence type="ECO:0000313" key="2">
    <source>
        <dbReference type="EMBL" id="RPD54012.1"/>
    </source>
</evidence>
<dbReference type="EMBL" id="ML122312">
    <property type="protein sequence ID" value="RPD54012.1"/>
    <property type="molecule type" value="Genomic_DNA"/>
</dbReference>
<feature type="compositionally biased region" description="Polar residues" evidence="1">
    <location>
        <begin position="192"/>
        <end position="203"/>
    </location>
</feature>
<dbReference type="AlphaFoldDB" id="A0A5C2RQV0"/>
<proteinExistence type="predicted"/>
<evidence type="ECO:0000313" key="3">
    <source>
        <dbReference type="Proteomes" id="UP000313359"/>
    </source>
</evidence>
<accession>A0A5C2RQV0</accession>
<name>A0A5C2RQV0_9APHY</name>
<protein>
    <submittedName>
        <fullName evidence="2">Uncharacterized protein</fullName>
    </submittedName>
</protein>